<sequence>MNQEIFKSDELKVQSLAGAPLGMRLVNSETKQIFSQQPIYEISQQRTQIQTQSEAPLKQTQQLPPQRIQSQNVLRQNMQIPQLSYPGTYSVQQNCQQAPPLCMNIVVVSKEEIETPWRLECEYLQSIIADLERRKEAKVIEKVVVEKVTDNTRVEQLEQQLRNLRQENEQVKSQMMQMRINYEQQLESMRGDITLHSANAADTASMQAEFFAMRTQLEDQIAGLRRQIADLELHYSECQSDNDRLKLLIQNKDAEIQQLRLQISKLQTSAQDTSQLRDLESQLRLARDEISRLERQLQQANQDILNWKNKYTTIEQESYTKNNELIMQLRDLENKLAMMTSEFNRLQVQIQSKDSELEDWKYRYTQLESQGTTVIQEKVTYLSQEVEVWKQKFIKANHEYNKCQEELTMCQAELESLKKSAQKKEVVVTSRTVTSRTGNTLSVTGTTGSQSQIRRTTQQE</sequence>
<dbReference type="Proteomes" id="UP000692954">
    <property type="component" value="Unassembled WGS sequence"/>
</dbReference>
<evidence type="ECO:0000256" key="1">
    <source>
        <dbReference type="SAM" id="Coils"/>
    </source>
</evidence>
<proteinExistence type="predicted"/>
<evidence type="ECO:0000256" key="2">
    <source>
        <dbReference type="SAM" id="MobiDB-lite"/>
    </source>
</evidence>
<protein>
    <submittedName>
        <fullName evidence="3">Uncharacterized protein</fullName>
    </submittedName>
</protein>
<organism evidence="3 4">
    <name type="scientific">Paramecium sonneborni</name>
    <dbReference type="NCBI Taxonomy" id="65129"/>
    <lineage>
        <taxon>Eukaryota</taxon>
        <taxon>Sar</taxon>
        <taxon>Alveolata</taxon>
        <taxon>Ciliophora</taxon>
        <taxon>Intramacronucleata</taxon>
        <taxon>Oligohymenophorea</taxon>
        <taxon>Peniculida</taxon>
        <taxon>Parameciidae</taxon>
        <taxon>Paramecium</taxon>
    </lineage>
</organism>
<feature type="coiled-coil region" evidence="1">
    <location>
        <begin position="147"/>
        <end position="181"/>
    </location>
</feature>
<dbReference type="AlphaFoldDB" id="A0A8S1JUL6"/>
<dbReference type="OrthoDB" id="304247at2759"/>
<evidence type="ECO:0000313" key="3">
    <source>
        <dbReference type="EMBL" id="CAD8045867.1"/>
    </source>
</evidence>
<keyword evidence="4" id="KW-1185">Reference proteome</keyword>
<evidence type="ECO:0000313" key="4">
    <source>
        <dbReference type="Proteomes" id="UP000692954"/>
    </source>
</evidence>
<feature type="region of interest" description="Disordered" evidence="2">
    <location>
        <begin position="437"/>
        <end position="460"/>
    </location>
</feature>
<dbReference type="EMBL" id="CAJJDN010000001">
    <property type="protein sequence ID" value="CAD8045867.1"/>
    <property type="molecule type" value="Genomic_DNA"/>
</dbReference>
<reference evidence="3" key="1">
    <citation type="submission" date="2021-01" db="EMBL/GenBank/DDBJ databases">
        <authorList>
            <consortium name="Genoscope - CEA"/>
            <person name="William W."/>
        </authorList>
    </citation>
    <scope>NUCLEOTIDE SEQUENCE</scope>
</reference>
<accession>A0A8S1JUL6</accession>
<feature type="compositionally biased region" description="Polar residues" evidence="2">
    <location>
        <begin position="438"/>
        <end position="460"/>
    </location>
</feature>
<name>A0A8S1JUL6_9CILI</name>
<feature type="coiled-coil region" evidence="1">
    <location>
        <begin position="214"/>
        <end position="349"/>
    </location>
</feature>
<gene>
    <name evidence="3" type="ORF">PSON_ATCC_30995.1.T0010325</name>
</gene>
<keyword evidence="1" id="KW-0175">Coiled coil</keyword>
<comment type="caution">
    <text evidence="3">The sequence shown here is derived from an EMBL/GenBank/DDBJ whole genome shotgun (WGS) entry which is preliminary data.</text>
</comment>